<keyword evidence="3" id="KW-0694">RNA-binding</keyword>
<dbReference type="SUPFAM" id="SSF48013">
    <property type="entry name" value="NusB-like"/>
    <property type="match status" value="1"/>
</dbReference>
<dbReference type="InterPro" id="IPR035926">
    <property type="entry name" value="NusB-like_sf"/>
</dbReference>
<gene>
    <name evidence="7" type="ORF">UFOPK3342_00223</name>
</gene>
<keyword evidence="5" id="KW-0804">Transcription</keyword>
<proteinExistence type="inferred from homology"/>
<keyword evidence="4" id="KW-0805">Transcription regulation</keyword>
<dbReference type="GO" id="GO:0031564">
    <property type="term" value="P:transcription antitermination"/>
    <property type="evidence" value="ECO:0007669"/>
    <property type="project" value="UniProtKB-KW"/>
</dbReference>
<protein>
    <submittedName>
        <fullName evidence="7">Unannotated protein</fullName>
    </submittedName>
</protein>
<keyword evidence="2" id="KW-0889">Transcription antitermination</keyword>
<evidence type="ECO:0000313" key="7">
    <source>
        <dbReference type="EMBL" id="CAB4857119.1"/>
    </source>
</evidence>
<feature type="domain" description="NusB/RsmB/TIM44" evidence="6">
    <location>
        <begin position="6"/>
        <end position="132"/>
    </location>
</feature>
<dbReference type="HAMAP" id="MF_00073">
    <property type="entry name" value="NusB"/>
    <property type="match status" value="1"/>
</dbReference>
<dbReference type="EMBL" id="CAFBLH010000004">
    <property type="protein sequence ID" value="CAB4857119.1"/>
    <property type="molecule type" value="Genomic_DNA"/>
</dbReference>
<evidence type="ECO:0000256" key="1">
    <source>
        <dbReference type="ARBA" id="ARBA00005952"/>
    </source>
</evidence>
<dbReference type="InterPro" id="IPR006027">
    <property type="entry name" value="NusB_RsmB_TIM44"/>
</dbReference>
<reference evidence="7" key="1">
    <citation type="submission" date="2020-05" db="EMBL/GenBank/DDBJ databases">
        <authorList>
            <person name="Chiriac C."/>
            <person name="Salcher M."/>
            <person name="Ghai R."/>
            <person name="Kavagutti S V."/>
        </authorList>
    </citation>
    <scope>NUCLEOTIDE SEQUENCE</scope>
</reference>
<dbReference type="PANTHER" id="PTHR11078">
    <property type="entry name" value="N UTILIZATION SUBSTANCE PROTEIN B-RELATED"/>
    <property type="match status" value="1"/>
</dbReference>
<dbReference type="Pfam" id="PF01029">
    <property type="entry name" value="NusB"/>
    <property type="match status" value="1"/>
</dbReference>
<comment type="similarity">
    <text evidence="1">Belongs to the NusB family.</text>
</comment>
<dbReference type="AlphaFoldDB" id="A0A6J7CLU9"/>
<evidence type="ECO:0000256" key="4">
    <source>
        <dbReference type="ARBA" id="ARBA00023015"/>
    </source>
</evidence>
<dbReference type="NCBIfam" id="TIGR01951">
    <property type="entry name" value="nusB"/>
    <property type="match status" value="1"/>
</dbReference>
<evidence type="ECO:0000256" key="5">
    <source>
        <dbReference type="ARBA" id="ARBA00023163"/>
    </source>
</evidence>
<dbReference type="PANTHER" id="PTHR11078:SF3">
    <property type="entry name" value="ANTITERMINATION NUSB DOMAIN-CONTAINING PROTEIN"/>
    <property type="match status" value="1"/>
</dbReference>
<sequence>MSARSKARKAALDLLFEADIRGTSAVETLTSRNVIEEGPDARPIRDYTRELVVGVGDNFRKIDELISTYAQGWDMDRLPTVDRNILRIGIYEILWSQNIPDGVAIDESLTLAKELSTDGSAAFIHGVLGRISSIKDSLAIDY</sequence>
<evidence type="ECO:0000259" key="6">
    <source>
        <dbReference type="Pfam" id="PF01029"/>
    </source>
</evidence>
<evidence type="ECO:0000256" key="2">
    <source>
        <dbReference type="ARBA" id="ARBA00022814"/>
    </source>
</evidence>
<dbReference type="GO" id="GO:0006353">
    <property type="term" value="P:DNA-templated transcription termination"/>
    <property type="evidence" value="ECO:0007669"/>
    <property type="project" value="InterPro"/>
</dbReference>
<accession>A0A6J7CLU9</accession>
<dbReference type="Gene3D" id="1.10.940.10">
    <property type="entry name" value="NusB-like"/>
    <property type="match status" value="1"/>
</dbReference>
<organism evidence="7">
    <name type="scientific">freshwater metagenome</name>
    <dbReference type="NCBI Taxonomy" id="449393"/>
    <lineage>
        <taxon>unclassified sequences</taxon>
        <taxon>metagenomes</taxon>
        <taxon>ecological metagenomes</taxon>
    </lineage>
</organism>
<dbReference type="GO" id="GO:0005829">
    <property type="term" value="C:cytosol"/>
    <property type="evidence" value="ECO:0007669"/>
    <property type="project" value="TreeGrafter"/>
</dbReference>
<dbReference type="InterPro" id="IPR011605">
    <property type="entry name" value="NusB_fam"/>
</dbReference>
<evidence type="ECO:0000256" key="3">
    <source>
        <dbReference type="ARBA" id="ARBA00022884"/>
    </source>
</evidence>
<dbReference type="GO" id="GO:0003723">
    <property type="term" value="F:RNA binding"/>
    <property type="evidence" value="ECO:0007669"/>
    <property type="project" value="UniProtKB-KW"/>
</dbReference>
<name>A0A6J7CLU9_9ZZZZ</name>